<feature type="binding site" evidence="7">
    <location>
        <begin position="474"/>
        <end position="478"/>
    </location>
    <ligand>
        <name>substrate</name>
    </ligand>
</feature>
<dbReference type="InterPro" id="IPR050985">
    <property type="entry name" value="Alpha-glycosidase_related"/>
</dbReference>
<evidence type="ECO:0000259" key="9">
    <source>
        <dbReference type="Pfam" id="PF16875"/>
    </source>
</evidence>
<dbReference type="InterPro" id="IPR013785">
    <property type="entry name" value="Aldolase_TIM"/>
</dbReference>
<evidence type="ECO:0000256" key="6">
    <source>
        <dbReference type="PIRSR" id="PIRSR005536-1"/>
    </source>
</evidence>
<dbReference type="InterPro" id="IPR031704">
    <property type="entry name" value="Glyco_hydro_36_N"/>
</dbReference>
<feature type="domain" description="Glycosyl hydrolase family 36 C-terminal" evidence="8">
    <location>
        <begin position="647"/>
        <end position="722"/>
    </location>
</feature>
<dbReference type="Gene3D" id="2.60.40.1180">
    <property type="entry name" value="Golgi alpha-mannosidase II"/>
    <property type="match status" value="1"/>
</dbReference>
<feature type="binding site" evidence="7">
    <location>
        <position position="197"/>
    </location>
    <ligand>
        <name>substrate</name>
    </ligand>
</feature>
<reference evidence="10" key="1">
    <citation type="journal article" date="2017" name="Extremophiles">
        <title>Characterization of two novel heat-active galactosidases from thermophilic bacteria.</title>
        <authorList>
            <person name="Schroeder C."/>
            <person name="Janzer V.A."/>
            <person name="Schirrmacher G."/>
            <person name="Claren J."/>
            <person name="Antranikian G."/>
        </authorList>
    </citation>
    <scope>NUCLEOTIDE SEQUENCE</scope>
</reference>
<gene>
    <name evidence="10" type="primary">agal1</name>
</gene>
<dbReference type="GO" id="GO:0016052">
    <property type="term" value="P:carbohydrate catabolic process"/>
    <property type="evidence" value="ECO:0007669"/>
    <property type="project" value="InterPro"/>
</dbReference>
<sequence length="726" mass="84544">MPIIYDRDNNIFHLMAGDSSYIIKIFKNKYPVHLYWGKKLNHSHFSEAFITSPFGPNPDPNDKSFTFDRMLLEYPSYGNSDFRHPAFQIEQEDGSRITQIVFNNYRIYKGKPKLEGLPATYVETEDEAETLELELIDELINLKVILFYTAYNDYNVITRSVKFINEGNQKLKILRALSTCVDFDHCNFDLLHLWGSWARERYVERVPLMHGIKTIESSRGESSHQHNPFIALLSKDATEKNGDVYGFSLVYSGNFAANVEVDQFNTTRVTMGINPFEFTWILDKGETFQTPEVVMVYSSQGIGEMSRTYHRLYRKRLVRGVYRDKRRPILVNTWEAVYFNINEEKLLSLAKEAKELGIELFVLDDGWFGRRDDDTSSLGDWYVDRRKLPSGLEGLGNKLKEMGLKFGLWFEPEMVSPDSELYRKHPDWCIQVKGRTLSQCRNQYVLDITRKEVRDEILRMMKEIIKSAPIEYIKWDMNRPLTEVGSLALPPERQKEVFHRYVLALYEMIEELTTEFPYILFEGCSGGGGRFDPGILYYMPQIWTSDNTDAIERLKIQWGTSIVYPASTMGAHVSAVPNHQVGRITPLKTRGYVAMSGVFGYEMDLTKLTPEERELVKEQIEMYKRVWHIVFEGDLYRLINPFEENSASWMFVTPDKREAFVIYVNILAEPNPPFKKLKLEGLDPNKKYIIEGTDKEYYGDELMNIGINIPPMRDFDSFAFILKEKS</sequence>
<evidence type="ECO:0000313" key="10">
    <source>
        <dbReference type="EMBL" id="SCA78654.1"/>
    </source>
</evidence>
<dbReference type="EC" id="3.2.1.22" evidence="2 5"/>
<dbReference type="PROSITE" id="PS00512">
    <property type="entry name" value="ALPHA_GALACTOSIDASE"/>
    <property type="match status" value="1"/>
</dbReference>
<organism evidence="10">
    <name type="scientific">uncultured Dictyoglomus sp</name>
    <dbReference type="NCBI Taxonomy" id="221213"/>
    <lineage>
        <taxon>Bacteria</taxon>
        <taxon>Pseudomonadati</taxon>
        <taxon>Dictyoglomota</taxon>
        <taxon>Dictyoglomia</taxon>
        <taxon>Dictyoglomales</taxon>
        <taxon>Dictyoglomaceae</taxon>
        <taxon>Dictyoglomus</taxon>
        <taxon>environmental samples</taxon>
    </lineage>
</organism>
<dbReference type="SMR" id="A0A1U7PGH3"/>
<feature type="active site" description="Proton donor" evidence="6">
    <location>
        <position position="546"/>
    </location>
</feature>
<proteinExistence type="inferred from homology"/>
<feature type="binding site" evidence="7">
    <location>
        <position position="441"/>
    </location>
    <ligand>
        <name>substrate</name>
    </ligand>
</feature>
<dbReference type="EMBL" id="LT601555">
    <property type="protein sequence ID" value="SCA78654.1"/>
    <property type="molecule type" value="Genomic_DNA"/>
</dbReference>
<dbReference type="Gene3D" id="2.70.98.60">
    <property type="entry name" value="alpha-galactosidase from lactobacil brevis"/>
    <property type="match status" value="1"/>
</dbReference>
<dbReference type="InterPro" id="IPR000111">
    <property type="entry name" value="Glyco_hydro_27/36_CS"/>
</dbReference>
<dbReference type="FunFam" id="3.20.20.70:FF:000118">
    <property type="entry name" value="Alpha-galactosidase"/>
    <property type="match status" value="1"/>
</dbReference>
<evidence type="ECO:0000259" key="8">
    <source>
        <dbReference type="Pfam" id="PF16874"/>
    </source>
</evidence>
<protein>
    <recommendedName>
        <fullName evidence="2 5">Alpha-galactosidase</fullName>
        <ecNumber evidence="2 5">3.2.1.22</ecNumber>
    </recommendedName>
</protein>
<dbReference type="PRINTS" id="PR00743">
    <property type="entry name" value="GLHYDRLASE36"/>
</dbReference>
<feature type="active site" description="Nucleophile" evidence="6">
    <location>
        <position position="476"/>
    </location>
</feature>
<evidence type="ECO:0000256" key="2">
    <source>
        <dbReference type="ARBA" id="ARBA00012755"/>
    </source>
</evidence>
<dbReference type="PANTHER" id="PTHR43053">
    <property type="entry name" value="GLYCOSIDASE FAMILY 31"/>
    <property type="match status" value="1"/>
</dbReference>
<dbReference type="PIRSF" id="PIRSF005536">
    <property type="entry name" value="Agal"/>
    <property type="match status" value="1"/>
</dbReference>
<feature type="binding site" evidence="7">
    <location>
        <position position="546"/>
    </location>
    <ligand>
        <name>substrate</name>
    </ligand>
</feature>
<dbReference type="CDD" id="cd14791">
    <property type="entry name" value="GH36"/>
    <property type="match status" value="1"/>
</dbReference>
<keyword evidence="3 5" id="KW-0378">Hydrolase</keyword>
<evidence type="ECO:0000256" key="1">
    <source>
        <dbReference type="ARBA" id="ARBA00001255"/>
    </source>
</evidence>
<dbReference type="InterPro" id="IPR002252">
    <property type="entry name" value="Glyco_hydro_36"/>
</dbReference>
<dbReference type="SUPFAM" id="SSF51445">
    <property type="entry name" value="(Trans)glycosidases"/>
    <property type="match status" value="1"/>
</dbReference>
<dbReference type="Pfam" id="PF16875">
    <property type="entry name" value="Glyco_hydro_36N"/>
    <property type="match status" value="1"/>
</dbReference>
<comment type="catalytic activity">
    <reaction evidence="1 5">
        <text>Hydrolysis of terminal, non-reducing alpha-D-galactose residues in alpha-D-galactosides, including galactose oligosaccharides, galactomannans and galactolipids.</text>
        <dbReference type="EC" id="3.2.1.22"/>
    </reaction>
</comment>
<dbReference type="InterPro" id="IPR017853">
    <property type="entry name" value="GH"/>
</dbReference>
<accession>A0A1U7PGH3</accession>
<dbReference type="Pfam" id="PF16874">
    <property type="entry name" value="Glyco_hydro_36C"/>
    <property type="match status" value="1"/>
</dbReference>
<name>A0A1U7PGH3_9BACT</name>
<dbReference type="InterPro" id="IPR038417">
    <property type="entry name" value="Alpga-gal_N_sf"/>
</dbReference>
<feature type="binding site" evidence="7">
    <location>
        <position position="524"/>
    </location>
    <ligand>
        <name>substrate</name>
    </ligand>
</feature>
<dbReference type="Pfam" id="PF02065">
    <property type="entry name" value="Melibiase"/>
    <property type="match status" value="1"/>
</dbReference>
<dbReference type="PANTHER" id="PTHR43053:SF3">
    <property type="entry name" value="ALPHA-GALACTOSIDASE C-RELATED"/>
    <property type="match status" value="1"/>
</dbReference>
<dbReference type="InterPro" id="IPR013780">
    <property type="entry name" value="Glyco_hydro_b"/>
</dbReference>
<feature type="domain" description="Glycosyl hydrolase family 36 N-terminal" evidence="9">
    <location>
        <begin position="30"/>
        <end position="282"/>
    </location>
</feature>
<comment type="similarity">
    <text evidence="5">Belongs to the glycosyl hydrolase.</text>
</comment>
<evidence type="ECO:0000256" key="7">
    <source>
        <dbReference type="PIRSR" id="PIRSR005536-2"/>
    </source>
</evidence>
<dbReference type="GO" id="GO:0004557">
    <property type="term" value="F:alpha-galactosidase activity"/>
    <property type="evidence" value="ECO:0007669"/>
    <property type="project" value="UniProtKB-UniRule"/>
</dbReference>
<dbReference type="AlphaFoldDB" id="A0A1U7PGH3"/>
<dbReference type="InterPro" id="IPR031705">
    <property type="entry name" value="Glyco_hydro_36_C"/>
</dbReference>
<keyword evidence="4 5" id="KW-0326">Glycosidase</keyword>
<feature type="binding site" evidence="7">
    <location>
        <begin position="364"/>
        <end position="365"/>
    </location>
    <ligand>
        <name>substrate</name>
    </ligand>
</feature>
<dbReference type="Gene3D" id="3.20.20.70">
    <property type="entry name" value="Aldolase class I"/>
    <property type="match status" value="1"/>
</dbReference>
<evidence type="ECO:0000256" key="3">
    <source>
        <dbReference type="ARBA" id="ARBA00022801"/>
    </source>
</evidence>
<evidence type="ECO:0000256" key="5">
    <source>
        <dbReference type="PIRNR" id="PIRNR005536"/>
    </source>
</evidence>
<evidence type="ECO:0000256" key="4">
    <source>
        <dbReference type="ARBA" id="ARBA00023295"/>
    </source>
</evidence>